<keyword evidence="4" id="KW-0808">Transferase</keyword>
<reference evidence="7 8" key="1">
    <citation type="journal article" date="2018" name="MBio">
        <title>Comparative Genomics Reveals the Core Gene Toolbox for the Fungus-Insect Symbiosis.</title>
        <authorList>
            <person name="Wang Y."/>
            <person name="Stata M."/>
            <person name="Wang W."/>
            <person name="Stajich J.E."/>
            <person name="White M.M."/>
            <person name="Moncalvo J.M."/>
        </authorList>
    </citation>
    <scope>NUCLEOTIDE SEQUENCE [LARGE SCALE GENOMIC DNA]</scope>
    <source>
        <strain evidence="7 8">SWE-8-4</strain>
    </source>
</reference>
<proteinExistence type="inferred from homology"/>
<dbReference type="InterPro" id="IPR015424">
    <property type="entry name" value="PyrdxlP-dep_Trfase"/>
</dbReference>
<dbReference type="PANTHER" id="PTHR42790">
    <property type="entry name" value="AMINOTRANSFERASE"/>
    <property type="match status" value="1"/>
</dbReference>
<dbReference type="OrthoDB" id="691673at2759"/>
<dbReference type="GO" id="GO:1901605">
    <property type="term" value="P:alpha-amino acid metabolic process"/>
    <property type="evidence" value="ECO:0007669"/>
    <property type="project" value="TreeGrafter"/>
</dbReference>
<dbReference type="InterPro" id="IPR004839">
    <property type="entry name" value="Aminotransferase_I/II_large"/>
</dbReference>
<keyword evidence="8" id="KW-1185">Reference proteome</keyword>
<evidence type="ECO:0000259" key="6">
    <source>
        <dbReference type="Pfam" id="PF00155"/>
    </source>
</evidence>
<protein>
    <recommendedName>
        <fullName evidence="6">Aminotransferase class I/classII large domain-containing protein</fullName>
    </recommendedName>
</protein>
<dbReference type="InterPro" id="IPR050859">
    <property type="entry name" value="Class-I_PLP-dep_aminotransf"/>
</dbReference>
<dbReference type="GO" id="GO:0030170">
    <property type="term" value="F:pyridoxal phosphate binding"/>
    <property type="evidence" value="ECO:0007669"/>
    <property type="project" value="InterPro"/>
</dbReference>
<dbReference type="CDD" id="cd00609">
    <property type="entry name" value="AAT_like"/>
    <property type="match status" value="1"/>
</dbReference>
<dbReference type="PANTHER" id="PTHR42790:SF19">
    <property type="entry name" value="KYNURENINE_ALPHA-AMINOADIPATE AMINOTRANSFERASE, MITOCHONDRIAL"/>
    <property type="match status" value="1"/>
</dbReference>
<keyword evidence="5" id="KW-0663">Pyridoxal phosphate</keyword>
<evidence type="ECO:0000256" key="2">
    <source>
        <dbReference type="ARBA" id="ARBA00007441"/>
    </source>
</evidence>
<dbReference type="GO" id="GO:0008483">
    <property type="term" value="F:transaminase activity"/>
    <property type="evidence" value="ECO:0007669"/>
    <property type="project" value="UniProtKB-KW"/>
</dbReference>
<comment type="caution">
    <text evidence="7">The sequence shown here is derived from an EMBL/GenBank/DDBJ whole genome shotgun (WGS) entry which is preliminary data.</text>
</comment>
<dbReference type="STRING" id="133385.A0A2T9YP67"/>
<dbReference type="AlphaFoldDB" id="A0A2T9YP67"/>
<evidence type="ECO:0000256" key="1">
    <source>
        <dbReference type="ARBA" id="ARBA00001933"/>
    </source>
</evidence>
<dbReference type="InterPro" id="IPR015421">
    <property type="entry name" value="PyrdxlP-dep_Trfase_major"/>
</dbReference>
<sequence length="465" mass="52885">MALDFSKYFTERTKRRHDSPLKSLLKYMSNPELISLGGGLPNPDLFPFSEFSTQVVKPASSFENDNVELLNVSFSRNTKINSQLEPLKGFMQYGGGLGVTSLVNFFYNHMKQIHQPKYDNWSVILSAGSTDALNKVTELFMEQGDPILVDEWSYPTAIETFTSAGYPMVLVKMDGEGMIPEDLDQVCSNWSGSRPLRMVYLIPTGQNPTGFTMSLQRRRDIYKVCQKHDILIIEDDPYYFLQFADAPVVTKEEETEEYFNHLPGVEKLIPSILSIDVDGRVLRLDTLSKLLAPNMRLGWITTQSNLLQKIKFHNETTIQQPCGISQGLASTLLNEVWGHDGFLKHILYLQKEYLSRRNAIMSSLYKHLGDMVEVTAPVGGMFVWIKINLPSHLESKPGIMAEIFDTMIENNVMLVPGWQFSPVTNTDLVKDKPYFRAAFSFATKCDLSRAMERLAIVLKQYCHQQ</sequence>
<feature type="domain" description="Aminotransferase class I/classII large" evidence="6">
    <location>
        <begin position="92"/>
        <end position="422"/>
    </location>
</feature>
<evidence type="ECO:0000313" key="8">
    <source>
        <dbReference type="Proteomes" id="UP000245383"/>
    </source>
</evidence>
<dbReference type="SUPFAM" id="SSF53383">
    <property type="entry name" value="PLP-dependent transferases"/>
    <property type="match status" value="1"/>
</dbReference>
<comment type="cofactor">
    <cofactor evidence="1">
        <name>pyridoxal 5'-phosphate</name>
        <dbReference type="ChEBI" id="CHEBI:597326"/>
    </cofactor>
</comment>
<evidence type="ECO:0000256" key="5">
    <source>
        <dbReference type="ARBA" id="ARBA00022898"/>
    </source>
</evidence>
<dbReference type="EMBL" id="MBFR01000100">
    <property type="protein sequence ID" value="PVU94155.1"/>
    <property type="molecule type" value="Genomic_DNA"/>
</dbReference>
<evidence type="ECO:0000256" key="4">
    <source>
        <dbReference type="ARBA" id="ARBA00022679"/>
    </source>
</evidence>
<dbReference type="Gene3D" id="3.40.640.10">
    <property type="entry name" value="Type I PLP-dependent aspartate aminotransferase-like (Major domain)"/>
    <property type="match status" value="1"/>
</dbReference>
<gene>
    <name evidence="7" type="ORF">BB561_002775</name>
</gene>
<evidence type="ECO:0000256" key="3">
    <source>
        <dbReference type="ARBA" id="ARBA00022576"/>
    </source>
</evidence>
<comment type="similarity">
    <text evidence="2">Belongs to the class-I pyridoxal-phosphate-dependent aminotransferase family.</text>
</comment>
<accession>A0A2T9YP67</accession>
<dbReference type="Pfam" id="PF00155">
    <property type="entry name" value="Aminotran_1_2"/>
    <property type="match status" value="1"/>
</dbReference>
<organism evidence="7 8">
    <name type="scientific">Smittium simulii</name>
    <dbReference type="NCBI Taxonomy" id="133385"/>
    <lineage>
        <taxon>Eukaryota</taxon>
        <taxon>Fungi</taxon>
        <taxon>Fungi incertae sedis</taxon>
        <taxon>Zoopagomycota</taxon>
        <taxon>Kickxellomycotina</taxon>
        <taxon>Harpellomycetes</taxon>
        <taxon>Harpellales</taxon>
        <taxon>Legeriomycetaceae</taxon>
        <taxon>Smittium</taxon>
    </lineage>
</organism>
<evidence type="ECO:0000313" key="7">
    <source>
        <dbReference type="EMBL" id="PVU94155.1"/>
    </source>
</evidence>
<name>A0A2T9YP67_9FUNG</name>
<keyword evidence="3" id="KW-0032">Aminotransferase</keyword>
<dbReference type="Proteomes" id="UP000245383">
    <property type="component" value="Unassembled WGS sequence"/>
</dbReference>